<keyword evidence="1" id="KW-0732">Signal</keyword>
<dbReference type="InParanoid" id="A0A316VNG0"/>
<dbReference type="Gene3D" id="3.20.20.190">
    <property type="entry name" value="Phosphatidylinositol (PI) phosphodiesterase"/>
    <property type="match status" value="1"/>
</dbReference>
<reference evidence="2 3" key="1">
    <citation type="journal article" date="2018" name="Mol. Biol. Evol.">
        <title>Broad Genomic Sampling Reveals a Smut Pathogenic Ancestry of the Fungal Clade Ustilaginomycotina.</title>
        <authorList>
            <person name="Kijpornyongpan T."/>
            <person name="Mondo S.J."/>
            <person name="Barry K."/>
            <person name="Sandor L."/>
            <person name="Lee J."/>
            <person name="Lipzen A."/>
            <person name="Pangilinan J."/>
            <person name="LaButti K."/>
            <person name="Hainaut M."/>
            <person name="Henrissat B."/>
            <person name="Grigoriev I.V."/>
            <person name="Spatafora J.W."/>
            <person name="Aime M.C."/>
        </authorList>
    </citation>
    <scope>NUCLEOTIDE SEQUENCE [LARGE SCALE GENOMIC DNA]</scope>
    <source>
        <strain evidence="2 3">MCA 3882</strain>
    </source>
</reference>
<dbReference type="InterPro" id="IPR017946">
    <property type="entry name" value="PLC-like_Pdiesterase_TIM-brl"/>
</dbReference>
<name>A0A316VNG0_9BASI</name>
<dbReference type="RefSeq" id="XP_025358255.1">
    <property type="nucleotide sequence ID" value="XM_025498366.1"/>
</dbReference>
<dbReference type="Proteomes" id="UP000245771">
    <property type="component" value="Unassembled WGS sequence"/>
</dbReference>
<keyword evidence="3" id="KW-1185">Reference proteome</keyword>
<dbReference type="PANTHER" id="PTHR13593:SF140">
    <property type="entry name" value="PLC-LIKE PHOSPHODIESTERASE"/>
    <property type="match status" value="1"/>
</dbReference>
<accession>A0A316VNG0</accession>
<sequence>MISNSKTSTIFTILCSLLVSVALTSVHAASLRTAKRATTCNGSSQLCDRLYSNVTFAGAHNSYAIVHSGTTLASNQNASITSQLNAGIRMLQSQAHKSSNSSVTGAGIDLCHTECSLFQGGTIEYWLSQVKSWVDANPTEVVTLLIVNSDTLPASQYAQAFQSTGLASKMYTPSSGVLTKQQWPTLGSMVDSGKTVVGFLTSGTDTSTVPYLLDEFSNIWETPYDQTSVPFNCSIDRIGSNVKSTSQNLMYLSNQFRDLSLFGGDQITTPDVANIGSTNSEATTLSSSDTCASEHGSYPNFILTDYSTVPDYDFPRAVAQMNGVSYTAPAQSSNSNGLSSGSSRTTSSFSSSIALSFIALSSALVYFIL</sequence>
<dbReference type="InterPro" id="IPR051057">
    <property type="entry name" value="PI-PLC_domain"/>
</dbReference>
<dbReference type="STRING" id="1280837.A0A316VNG0"/>
<dbReference type="OrthoDB" id="7984201at2759"/>
<evidence type="ECO:0000256" key="1">
    <source>
        <dbReference type="SAM" id="SignalP"/>
    </source>
</evidence>
<dbReference type="PANTHER" id="PTHR13593">
    <property type="match status" value="1"/>
</dbReference>
<proteinExistence type="predicted"/>
<gene>
    <name evidence="2" type="ORF">FA14DRAFT_159751</name>
</gene>
<dbReference type="GO" id="GO:0008081">
    <property type="term" value="F:phosphoric diester hydrolase activity"/>
    <property type="evidence" value="ECO:0007669"/>
    <property type="project" value="InterPro"/>
</dbReference>
<feature type="signal peptide" evidence="1">
    <location>
        <begin position="1"/>
        <end position="28"/>
    </location>
</feature>
<dbReference type="EMBL" id="KZ819602">
    <property type="protein sequence ID" value="PWN37953.1"/>
    <property type="molecule type" value="Genomic_DNA"/>
</dbReference>
<dbReference type="GO" id="GO:0006629">
    <property type="term" value="P:lipid metabolic process"/>
    <property type="evidence" value="ECO:0007669"/>
    <property type="project" value="InterPro"/>
</dbReference>
<dbReference type="GeneID" id="37020147"/>
<feature type="chain" id="PRO_5016359553" description="PLC-like phosphodiesterase" evidence="1">
    <location>
        <begin position="29"/>
        <end position="369"/>
    </location>
</feature>
<evidence type="ECO:0000313" key="3">
    <source>
        <dbReference type="Proteomes" id="UP000245771"/>
    </source>
</evidence>
<evidence type="ECO:0000313" key="2">
    <source>
        <dbReference type="EMBL" id="PWN37953.1"/>
    </source>
</evidence>
<dbReference type="Pfam" id="PF26146">
    <property type="entry name" value="PI-PLC_X"/>
    <property type="match status" value="1"/>
</dbReference>
<dbReference type="SUPFAM" id="SSF51695">
    <property type="entry name" value="PLC-like phosphodiesterases"/>
    <property type="match status" value="1"/>
</dbReference>
<protein>
    <recommendedName>
        <fullName evidence="4">PLC-like phosphodiesterase</fullName>
    </recommendedName>
</protein>
<organism evidence="2 3">
    <name type="scientific">Meira miltonrushii</name>
    <dbReference type="NCBI Taxonomy" id="1280837"/>
    <lineage>
        <taxon>Eukaryota</taxon>
        <taxon>Fungi</taxon>
        <taxon>Dikarya</taxon>
        <taxon>Basidiomycota</taxon>
        <taxon>Ustilaginomycotina</taxon>
        <taxon>Exobasidiomycetes</taxon>
        <taxon>Exobasidiales</taxon>
        <taxon>Brachybasidiaceae</taxon>
        <taxon>Meira</taxon>
    </lineage>
</organism>
<evidence type="ECO:0008006" key="4">
    <source>
        <dbReference type="Google" id="ProtNLM"/>
    </source>
</evidence>
<dbReference type="AlphaFoldDB" id="A0A316VNG0"/>